<proteinExistence type="inferred from homology"/>
<keyword evidence="2 8" id="KW-1003">Cell membrane</keyword>
<keyword evidence="4 8" id="KW-0133">Cell shape</keyword>
<dbReference type="InterPro" id="IPR051050">
    <property type="entry name" value="Lipid_II_flippase_MurJ/MviN"/>
</dbReference>
<dbReference type="Pfam" id="PF03023">
    <property type="entry name" value="MurJ"/>
    <property type="match status" value="1"/>
</dbReference>
<evidence type="ECO:0000256" key="6">
    <source>
        <dbReference type="ARBA" id="ARBA00022989"/>
    </source>
</evidence>
<evidence type="ECO:0000256" key="7">
    <source>
        <dbReference type="ARBA" id="ARBA00023136"/>
    </source>
</evidence>
<dbReference type="AlphaFoldDB" id="A0A523UMJ9"/>
<feature type="transmembrane region" description="Helical" evidence="8">
    <location>
        <begin position="285"/>
        <end position="303"/>
    </location>
</feature>
<feature type="transmembrane region" description="Helical" evidence="8">
    <location>
        <begin position="368"/>
        <end position="388"/>
    </location>
</feature>
<dbReference type="PIRSF" id="PIRSF002869">
    <property type="entry name" value="MviN"/>
    <property type="match status" value="1"/>
</dbReference>
<gene>
    <name evidence="8 10" type="primary">murJ</name>
    <name evidence="10" type="ORF">E3J62_12545</name>
</gene>
<feature type="transmembrane region" description="Helical" evidence="8">
    <location>
        <begin position="324"/>
        <end position="348"/>
    </location>
</feature>
<dbReference type="GO" id="GO:0015648">
    <property type="term" value="F:lipid-linked peptidoglycan transporter activity"/>
    <property type="evidence" value="ECO:0007669"/>
    <property type="project" value="UniProtKB-UniRule"/>
</dbReference>
<dbReference type="GO" id="GO:0008360">
    <property type="term" value="P:regulation of cell shape"/>
    <property type="evidence" value="ECO:0007669"/>
    <property type="project" value="UniProtKB-UniRule"/>
</dbReference>
<feature type="transmembrane region" description="Helical" evidence="8">
    <location>
        <begin position="200"/>
        <end position="219"/>
    </location>
</feature>
<dbReference type="Proteomes" id="UP000315525">
    <property type="component" value="Unassembled WGS sequence"/>
</dbReference>
<dbReference type="GO" id="GO:0009252">
    <property type="term" value="P:peptidoglycan biosynthetic process"/>
    <property type="evidence" value="ECO:0007669"/>
    <property type="project" value="UniProtKB-UniRule"/>
</dbReference>
<dbReference type="UniPathway" id="UPA00219"/>
<accession>A0A523UMJ9</accession>
<evidence type="ECO:0000256" key="8">
    <source>
        <dbReference type="HAMAP-Rule" id="MF_02078"/>
    </source>
</evidence>
<comment type="caution">
    <text evidence="10">The sequence shown here is derived from an EMBL/GenBank/DDBJ whole genome shotgun (WGS) entry which is preliminary data.</text>
</comment>
<reference evidence="10 11" key="1">
    <citation type="submission" date="2019-03" db="EMBL/GenBank/DDBJ databases">
        <title>Metabolic potential of uncultured bacteria and archaea associated with petroleum seepage in deep-sea sediments.</title>
        <authorList>
            <person name="Dong X."/>
            <person name="Hubert C."/>
        </authorList>
    </citation>
    <scope>NUCLEOTIDE SEQUENCE [LARGE SCALE GENOMIC DNA]</scope>
    <source>
        <strain evidence="10">E44_bin18</strain>
    </source>
</reference>
<keyword evidence="6 8" id="KW-1133">Transmembrane helix</keyword>
<dbReference type="PRINTS" id="PR01806">
    <property type="entry name" value="VIRFACTRMVIN"/>
</dbReference>
<evidence type="ECO:0000313" key="11">
    <source>
        <dbReference type="Proteomes" id="UP000315525"/>
    </source>
</evidence>
<evidence type="ECO:0000256" key="1">
    <source>
        <dbReference type="ARBA" id="ARBA00004651"/>
    </source>
</evidence>
<dbReference type="GO" id="GO:0034204">
    <property type="term" value="P:lipid translocation"/>
    <property type="evidence" value="ECO:0007669"/>
    <property type="project" value="TreeGrafter"/>
</dbReference>
<evidence type="ECO:0000256" key="5">
    <source>
        <dbReference type="ARBA" id="ARBA00022984"/>
    </source>
</evidence>
<dbReference type="CDD" id="cd13123">
    <property type="entry name" value="MATE_MurJ_like"/>
    <property type="match status" value="1"/>
</dbReference>
<feature type="transmembrane region" description="Helical" evidence="8">
    <location>
        <begin position="137"/>
        <end position="161"/>
    </location>
</feature>
<feature type="transmembrane region" description="Helical" evidence="8">
    <location>
        <begin position="397"/>
        <end position="416"/>
    </location>
</feature>
<feature type="transmembrane region" description="Helical" evidence="8">
    <location>
        <begin position="168"/>
        <end position="188"/>
    </location>
</feature>
<feature type="transmembrane region" description="Helical" evidence="8">
    <location>
        <begin position="94"/>
        <end position="117"/>
    </location>
</feature>
<evidence type="ECO:0000256" key="4">
    <source>
        <dbReference type="ARBA" id="ARBA00022960"/>
    </source>
</evidence>
<feature type="transmembrane region" description="Helical" evidence="8">
    <location>
        <begin position="483"/>
        <end position="508"/>
    </location>
</feature>
<dbReference type="PANTHER" id="PTHR47019">
    <property type="entry name" value="LIPID II FLIPPASE MURJ"/>
    <property type="match status" value="1"/>
</dbReference>
<feature type="transmembrane region" description="Helical" evidence="8">
    <location>
        <begin position="422"/>
        <end position="444"/>
    </location>
</feature>
<comment type="pathway">
    <text evidence="8">Cell wall biogenesis; peptidoglycan biosynthesis.</text>
</comment>
<dbReference type="GO" id="GO:0005886">
    <property type="term" value="C:plasma membrane"/>
    <property type="evidence" value="ECO:0007669"/>
    <property type="project" value="UniProtKB-SubCell"/>
</dbReference>
<comment type="function">
    <text evidence="8 9">Involved in peptidoglycan biosynthesis. Transports lipid-linked peptidoglycan precursors from the inner to the outer leaflet of the cytoplasmic membrane.</text>
</comment>
<feature type="transmembrane region" description="Helical" evidence="8">
    <location>
        <begin position="456"/>
        <end position="477"/>
    </location>
</feature>
<feature type="transmembrane region" description="Helical" evidence="8">
    <location>
        <begin position="240"/>
        <end position="265"/>
    </location>
</feature>
<protein>
    <recommendedName>
        <fullName evidence="8">Probable lipid II flippase MurJ</fullName>
    </recommendedName>
</protein>
<keyword evidence="8 9" id="KW-0961">Cell wall biogenesis/degradation</keyword>
<keyword evidence="8 9" id="KW-0813">Transport</keyword>
<comment type="subcellular location">
    <subcellularLocation>
        <location evidence="1 8">Cell membrane</location>
        <topology evidence="1 8">Multi-pass membrane protein</topology>
    </subcellularLocation>
</comment>
<sequence>MGEQGERGQITGRAAAFSAATGISRLLGLAREVVLAYLFGAGYAMDAFRVAFNVPNLLRDFFAEGTLNAAFIPIFSSEYVEKGKEEALRFANTVLNSLILFVSVVCALCVIFAPWIMKAIAFGFAREPGKIALTWQLARIIFPFLVLIAVSALMMGVLNYFKRFFVPAVAPALFNIGVITCAVLLYRFMPGIGWDPITSVALGVIAGGLLQIIIQIPLLRSVGFHYRFRIDFRHPGVRSIILLVLPVAAGMAATRINVLINIFLATLLEEGSVSYLSYSFRLMQLPIGLFGVAVATVALPRLSEEVSRREMDMVRSTFSYSMRLVFTLTIPAAVLTAVLARPICALVYERGNFTQADTLFTSQALMFYSLTIMGAGASKVLASVFYSLKRPGLPMKISFACVAANIALNLALMWTMRFRAMAFSTSLASILNMALLFAAVRGVLGPYDAKAIRSTGGRVLTASLLMGGAAWGGYVWLSGRIGFVSLASKAILLIIPLILGGIVFLVFARLMAIREVGQIAKDLRDRVRRA</sequence>
<keyword evidence="5 8" id="KW-0573">Peptidoglycan synthesis</keyword>
<evidence type="ECO:0000256" key="2">
    <source>
        <dbReference type="ARBA" id="ARBA00022475"/>
    </source>
</evidence>
<evidence type="ECO:0000256" key="3">
    <source>
        <dbReference type="ARBA" id="ARBA00022692"/>
    </source>
</evidence>
<comment type="similarity">
    <text evidence="8 9">Belongs to the MurJ/MviN family.</text>
</comment>
<evidence type="ECO:0000313" key="10">
    <source>
        <dbReference type="EMBL" id="TET43773.1"/>
    </source>
</evidence>
<evidence type="ECO:0000256" key="9">
    <source>
        <dbReference type="PIRNR" id="PIRNR002869"/>
    </source>
</evidence>
<organism evidence="10 11">
    <name type="scientific">candidate division TA06 bacterium</name>
    <dbReference type="NCBI Taxonomy" id="2250710"/>
    <lineage>
        <taxon>Bacteria</taxon>
        <taxon>Bacteria division TA06</taxon>
    </lineage>
</organism>
<dbReference type="HAMAP" id="MF_02078">
    <property type="entry name" value="MurJ_MviN"/>
    <property type="match status" value="1"/>
</dbReference>
<dbReference type="PANTHER" id="PTHR47019:SF1">
    <property type="entry name" value="LIPID II FLIPPASE MURJ"/>
    <property type="match status" value="1"/>
</dbReference>
<dbReference type="InterPro" id="IPR004268">
    <property type="entry name" value="MurJ"/>
</dbReference>
<dbReference type="EMBL" id="SOJN01000148">
    <property type="protein sequence ID" value="TET43773.1"/>
    <property type="molecule type" value="Genomic_DNA"/>
</dbReference>
<dbReference type="NCBIfam" id="TIGR01695">
    <property type="entry name" value="murJ_mviN"/>
    <property type="match status" value="1"/>
</dbReference>
<keyword evidence="3 8" id="KW-0812">Transmembrane</keyword>
<dbReference type="GO" id="GO:0071555">
    <property type="term" value="P:cell wall organization"/>
    <property type="evidence" value="ECO:0007669"/>
    <property type="project" value="UniProtKB-UniRule"/>
</dbReference>
<name>A0A523UMJ9_UNCT6</name>
<keyword evidence="7 8" id="KW-0472">Membrane</keyword>